<feature type="chain" id="PRO_5047321296" description="SnoaL-like domain-containing protein" evidence="1">
    <location>
        <begin position="31"/>
        <end position="216"/>
    </location>
</feature>
<dbReference type="RefSeq" id="WP_189894938.1">
    <property type="nucleotide sequence ID" value="NZ_BMVN01000087.1"/>
</dbReference>
<evidence type="ECO:0000256" key="1">
    <source>
        <dbReference type="SAM" id="SignalP"/>
    </source>
</evidence>
<dbReference type="EMBL" id="BMVN01000087">
    <property type="protein sequence ID" value="GHA72889.1"/>
    <property type="molecule type" value="Genomic_DNA"/>
</dbReference>
<dbReference type="Proteomes" id="UP000653644">
    <property type="component" value="Unassembled WGS sequence"/>
</dbReference>
<dbReference type="InterPro" id="IPR032710">
    <property type="entry name" value="NTF2-like_dom_sf"/>
</dbReference>
<evidence type="ECO:0000259" key="2">
    <source>
        <dbReference type="Pfam" id="PF12680"/>
    </source>
</evidence>
<keyword evidence="1" id="KW-0732">Signal</keyword>
<comment type="caution">
    <text evidence="3">The sequence shown here is derived from an EMBL/GenBank/DDBJ whole genome shotgun (WGS) entry which is preliminary data.</text>
</comment>
<protein>
    <recommendedName>
        <fullName evidence="2">SnoaL-like domain-containing protein</fullName>
    </recommendedName>
</protein>
<name>A0ABQ3DAP6_9ACTN</name>
<dbReference type="Gene3D" id="3.10.450.50">
    <property type="match status" value="1"/>
</dbReference>
<dbReference type="InterPro" id="IPR037401">
    <property type="entry name" value="SnoaL-like"/>
</dbReference>
<feature type="domain" description="SnoaL-like" evidence="2">
    <location>
        <begin position="85"/>
        <end position="189"/>
    </location>
</feature>
<proteinExistence type="predicted"/>
<evidence type="ECO:0000313" key="3">
    <source>
        <dbReference type="EMBL" id="GHA72889.1"/>
    </source>
</evidence>
<dbReference type="SUPFAM" id="SSF54427">
    <property type="entry name" value="NTF2-like"/>
    <property type="match status" value="1"/>
</dbReference>
<accession>A0ABQ3DAP6</accession>
<feature type="signal peptide" evidence="1">
    <location>
        <begin position="1"/>
        <end position="30"/>
    </location>
</feature>
<sequence length="216" mass="23039">MKSFRWKTIITTAAVAGMGGLAIAAAPTQAASSAVGGHPVSNVQAHEALSPQQLSALPLTNRHLTRHEIANLAVVLNAYHVAEGNSLDVEAFINSFTKDGVFDDKVAGATYQGKALGDVLNRMVSLFPDVHRELKSITVNGDEISIELSIQGTFKGALQTPAGTVKPTGARVDTPTADFWYLRNGKVERFDCYVGYTKMYSDMGVNLDWASAVAGK</sequence>
<reference evidence="4" key="1">
    <citation type="journal article" date="2019" name="Int. J. Syst. Evol. Microbiol.">
        <title>The Global Catalogue of Microorganisms (GCM) 10K type strain sequencing project: providing services to taxonomists for standard genome sequencing and annotation.</title>
        <authorList>
            <consortium name="The Broad Institute Genomics Platform"/>
            <consortium name="The Broad Institute Genome Sequencing Center for Infectious Disease"/>
            <person name="Wu L."/>
            <person name="Ma J."/>
        </authorList>
    </citation>
    <scope>NUCLEOTIDE SEQUENCE [LARGE SCALE GENOMIC DNA]</scope>
    <source>
        <strain evidence="4">JCM 4733</strain>
    </source>
</reference>
<evidence type="ECO:0000313" key="4">
    <source>
        <dbReference type="Proteomes" id="UP000653644"/>
    </source>
</evidence>
<keyword evidence="4" id="KW-1185">Reference proteome</keyword>
<dbReference type="Pfam" id="PF12680">
    <property type="entry name" value="SnoaL_2"/>
    <property type="match status" value="1"/>
</dbReference>
<gene>
    <name evidence="3" type="ORF">GCM10010345_89730</name>
</gene>
<organism evidence="3 4">
    <name type="scientific">Streptomyces canarius</name>
    <dbReference type="NCBI Taxonomy" id="285453"/>
    <lineage>
        <taxon>Bacteria</taxon>
        <taxon>Bacillati</taxon>
        <taxon>Actinomycetota</taxon>
        <taxon>Actinomycetes</taxon>
        <taxon>Kitasatosporales</taxon>
        <taxon>Streptomycetaceae</taxon>
        <taxon>Streptomyces</taxon>
    </lineage>
</organism>